<dbReference type="Proteomes" id="UP000005695">
    <property type="component" value="Unassembled WGS sequence"/>
</dbReference>
<dbReference type="AlphaFoldDB" id="Q1K0C4"/>
<dbReference type="CDD" id="cd00093">
    <property type="entry name" value="HTH_XRE"/>
    <property type="match status" value="1"/>
</dbReference>
<dbReference type="Pfam" id="PF12844">
    <property type="entry name" value="HTH_19"/>
    <property type="match status" value="1"/>
</dbReference>
<comment type="caution">
    <text evidence="3">The sequence shown here is derived from an EMBL/GenBank/DDBJ whole genome shotgun (WGS) entry which is preliminary data.</text>
</comment>
<evidence type="ECO:0000256" key="1">
    <source>
        <dbReference type="ARBA" id="ARBA00023125"/>
    </source>
</evidence>
<dbReference type="PANTHER" id="PTHR46797:SF19">
    <property type="entry name" value="BLL2473 PROTEIN"/>
    <property type="match status" value="1"/>
</dbReference>
<keyword evidence="4" id="KW-1185">Reference proteome</keyword>
<dbReference type="PROSITE" id="PS50943">
    <property type="entry name" value="HTH_CROC1"/>
    <property type="match status" value="1"/>
</dbReference>
<reference evidence="3" key="2">
    <citation type="submission" date="2006-05" db="EMBL/GenBank/DDBJ databases">
        <title>Sequencing of the draft genome and assembly of Desulfuromonas acetoxidans DSM 684.</title>
        <authorList>
            <consortium name="US DOE Joint Genome Institute (JGI-PGF)"/>
            <person name="Copeland A."/>
            <person name="Lucas S."/>
            <person name="Lapidus A."/>
            <person name="Barry K."/>
            <person name="Detter J.C."/>
            <person name="Glavina del Rio T."/>
            <person name="Hammon N."/>
            <person name="Israni S."/>
            <person name="Dalin E."/>
            <person name="Tice H."/>
            <person name="Bruce D."/>
            <person name="Pitluck S."/>
            <person name="Richardson P."/>
        </authorList>
    </citation>
    <scope>NUCLEOTIDE SEQUENCE [LARGE SCALE GENOMIC DNA]</scope>
    <source>
        <strain evidence="3">DSM 684</strain>
    </source>
</reference>
<feature type="domain" description="HTH cro/C1-type" evidence="2">
    <location>
        <begin position="9"/>
        <end position="63"/>
    </location>
</feature>
<dbReference type="GO" id="GO:0005829">
    <property type="term" value="C:cytosol"/>
    <property type="evidence" value="ECO:0007669"/>
    <property type="project" value="TreeGrafter"/>
</dbReference>
<dbReference type="PANTHER" id="PTHR46797">
    <property type="entry name" value="HTH-TYPE TRANSCRIPTIONAL REGULATOR"/>
    <property type="match status" value="1"/>
</dbReference>
<protein>
    <submittedName>
        <fullName evidence="3">Transcriptional regulator, XRE family</fullName>
    </submittedName>
</protein>
<dbReference type="InterPro" id="IPR010982">
    <property type="entry name" value="Lambda_DNA-bd_dom_sf"/>
</dbReference>
<evidence type="ECO:0000259" key="2">
    <source>
        <dbReference type="PROSITE" id="PS50943"/>
    </source>
</evidence>
<dbReference type="InterPro" id="IPR011051">
    <property type="entry name" value="RmlC_Cupin_sf"/>
</dbReference>
<dbReference type="InterPro" id="IPR001387">
    <property type="entry name" value="Cro/C1-type_HTH"/>
</dbReference>
<dbReference type="EMBL" id="AAEW02000007">
    <property type="protein sequence ID" value="EAT16017.1"/>
    <property type="molecule type" value="Genomic_DNA"/>
</dbReference>
<reference evidence="3" key="1">
    <citation type="submission" date="2006-05" db="EMBL/GenBank/DDBJ databases">
        <title>Annotation of the draft genome assembly of Desulfuromonas acetoxidans DSM 684.</title>
        <authorList>
            <consortium name="US DOE Joint Genome Institute (JGI-ORNL)"/>
            <person name="Larimer F."/>
            <person name="Land M."/>
            <person name="Hauser L."/>
        </authorList>
    </citation>
    <scope>NUCLEOTIDE SEQUENCE [LARGE SCALE GENOMIC DNA]</scope>
    <source>
        <strain evidence="3">DSM 684</strain>
    </source>
</reference>
<dbReference type="SMART" id="SM00530">
    <property type="entry name" value="HTH_XRE"/>
    <property type="match status" value="1"/>
</dbReference>
<keyword evidence="1" id="KW-0238">DNA-binding</keyword>
<name>Q1K0C4_DESA6</name>
<dbReference type="Gene3D" id="2.60.120.10">
    <property type="entry name" value="Jelly Rolls"/>
    <property type="match status" value="1"/>
</dbReference>
<dbReference type="SUPFAM" id="SSF51182">
    <property type="entry name" value="RmlC-like cupins"/>
    <property type="match status" value="1"/>
</dbReference>
<dbReference type="GO" id="GO:0003700">
    <property type="term" value="F:DNA-binding transcription factor activity"/>
    <property type="evidence" value="ECO:0007669"/>
    <property type="project" value="TreeGrafter"/>
</dbReference>
<organism evidence="3 4">
    <name type="scientific">Desulfuromonas acetoxidans (strain DSM 684 / 11070)</name>
    <dbReference type="NCBI Taxonomy" id="281689"/>
    <lineage>
        <taxon>Bacteria</taxon>
        <taxon>Pseudomonadati</taxon>
        <taxon>Thermodesulfobacteriota</taxon>
        <taxon>Desulfuromonadia</taxon>
        <taxon>Desulfuromonadales</taxon>
        <taxon>Desulfuromonadaceae</taxon>
        <taxon>Desulfuromonas</taxon>
    </lineage>
</organism>
<dbReference type="SUPFAM" id="SSF47413">
    <property type="entry name" value="lambda repressor-like DNA-binding domains"/>
    <property type="match status" value="1"/>
</dbReference>
<evidence type="ECO:0000313" key="4">
    <source>
        <dbReference type="Proteomes" id="UP000005695"/>
    </source>
</evidence>
<gene>
    <name evidence="3" type="ORF">Dace_2317</name>
</gene>
<sequence>MSYDIGTKIRELRKNRGITLQYVANQTGFSAALISQIENNNITPPIATLARLSEFFDVKIGYFFEDEALARYEVVRADKGYTTNNPHFIYKSLVGDKLNKHLKAFSITLSPEDYHYRLPDNGRDKFLFVKTASVTVEVVGESIELTGGDSIYLDATATCQVWTAEKSAQFVVVLCL</sequence>
<dbReference type="GO" id="GO:0003677">
    <property type="term" value="F:DNA binding"/>
    <property type="evidence" value="ECO:0007669"/>
    <property type="project" value="UniProtKB-KW"/>
</dbReference>
<dbReference type="RefSeq" id="WP_005999894.1">
    <property type="nucleotide sequence ID" value="NZ_AAEW02000007.1"/>
</dbReference>
<dbReference type="InterPro" id="IPR050807">
    <property type="entry name" value="TransReg_Diox_bact_type"/>
</dbReference>
<dbReference type="Gene3D" id="1.10.260.40">
    <property type="entry name" value="lambda repressor-like DNA-binding domains"/>
    <property type="match status" value="1"/>
</dbReference>
<dbReference type="OrthoDB" id="5343295at2"/>
<proteinExistence type="predicted"/>
<evidence type="ECO:0000313" key="3">
    <source>
        <dbReference type="EMBL" id="EAT16017.1"/>
    </source>
</evidence>
<dbReference type="CDD" id="cd02209">
    <property type="entry name" value="cupin_XRE_C"/>
    <property type="match status" value="1"/>
</dbReference>
<dbReference type="InterPro" id="IPR014710">
    <property type="entry name" value="RmlC-like_jellyroll"/>
</dbReference>
<accession>Q1K0C4</accession>